<proteinExistence type="predicted"/>
<evidence type="ECO:0000313" key="2">
    <source>
        <dbReference type="Proteomes" id="UP001195660"/>
    </source>
</evidence>
<sequence>MMRLFLVLLLLSPIAFSKNIVIRCNISATCGTQWQTPLDQTPPQLILHCQNGTEMAKMTITREPQWQRISYDF</sequence>
<name>A0ABS2CDC6_9NEIS</name>
<keyword evidence="2" id="KW-1185">Reference proteome</keyword>
<protein>
    <recommendedName>
        <fullName evidence="3">Secreted protein</fullName>
    </recommendedName>
</protein>
<dbReference type="EMBL" id="WOFE01000005">
    <property type="protein sequence ID" value="MBM5572146.1"/>
    <property type="molecule type" value="Genomic_DNA"/>
</dbReference>
<dbReference type="Proteomes" id="UP001195660">
    <property type="component" value="Unassembled WGS sequence"/>
</dbReference>
<gene>
    <name evidence="1" type="ORF">GM173_11225</name>
</gene>
<organism evidence="1 2">
    <name type="scientific">Deefgea chitinilytica</name>
    <dbReference type="NCBI Taxonomy" id="570276"/>
    <lineage>
        <taxon>Bacteria</taxon>
        <taxon>Pseudomonadati</taxon>
        <taxon>Pseudomonadota</taxon>
        <taxon>Betaproteobacteria</taxon>
        <taxon>Neisseriales</taxon>
        <taxon>Chitinibacteraceae</taxon>
        <taxon>Deefgea</taxon>
    </lineage>
</organism>
<reference evidence="1 2" key="1">
    <citation type="submission" date="2019-11" db="EMBL/GenBank/DDBJ databases">
        <title>Novel Deefgea species.</title>
        <authorList>
            <person name="Han J.-H."/>
        </authorList>
    </citation>
    <scope>NUCLEOTIDE SEQUENCE [LARGE SCALE GENOMIC DNA]</scope>
    <source>
        <strain evidence="1 2">LMG 24817</strain>
    </source>
</reference>
<comment type="caution">
    <text evidence="1">The sequence shown here is derived from an EMBL/GenBank/DDBJ whole genome shotgun (WGS) entry which is preliminary data.</text>
</comment>
<accession>A0ABS2CDC6</accession>
<dbReference type="RefSeq" id="WP_203571477.1">
    <property type="nucleotide sequence ID" value="NZ_WOFE01000005.1"/>
</dbReference>
<evidence type="ECO:0008006" key="3">
    <source>
        <dbReference type="Google" id="ProtNLM"/>
    </source>
</evidence>
<evidence type="ECO:0000313" key="1">
    <source>
        <dbReference type="EMBL" id="MBM5572146.1"/>
    </source>
</evidence>